<dbReference type="InterPro" id="IPR011467">
    <property type="entry name" value="DUF1573"/>
</dbReference>
<reference evidence="1 2" key="1">
    <citation type="submission" date="2019-01" db="EMBL/GenBank/DDBJ databases">
        <title>Filimonas sp. strain TTM-71.</title>
        <authorList>
            <person name="Chen W.-M."/>
        </authorList>
    </citation>
    <scope>NUCLEOTIDE SEQUENCE [LARGE SCALE GENOMIC DNA]</scope>
    <source>
        <strain evidence="1 2">TTM-71</strain>
    </source>
</reference>
<gene>
    <name evidence="1" type="ORF">ESB13_03510</name>
</gene>
<dbReference type="EMBL" id="SDHZ01000001">
    <property type="protein sequence ID" value="RXK85890.1"/>
    <property type="molecule type" value="Genomic_DNA"/>
</dbReference>
<accession>A0A4Q1D9I9</accession>
<name>A0A4Q1D9I9_9BACT</name>
<sequence length="147" mass="15809">MKYMALLLLVAAMAACNNNSTTKLKAEELSKVQADTARYTTIAWVDSIHQNIGTLTIGEKVEIKYRVKNTGQYPLILTNVVASCGCTVPSYTKEPIAPGAEGVITASFDSNRSPHPGEFRKTVGVTANTKPAAFTELVFSGLLKEAK</sequence>
<dbReference type="RefSeq" id="WP_129001641.1">
    <property type="nucleotide sequence ID" value="NZ_SDHZ01000001.1"/>
</dbReference>
<keyword evidence="2" id="KW-1185">Reference proteome</keyword>
<organism evidence="1 2">
    <name type="scientific">Filimonas effusa</name>
    <dbReference type="NCBI Taxonomy" id="2508721"/>
    <lineage>
        <taxon>Bacteria</taxon>
        <taxon>Pseudomonadati</taxon>
        <taxon>Bacteroidota</taxon>
        <taxon>Chitinophagia</taxon>
        <taxon>Chitinophagales</taxon>
        <taxon>Chitinophagaceae</taxon>
        <taxon>Filimonas</taxon>
    </lineage>
</organism>
<evidence type="ECO:0000313" key="1">
    <source>
        <dbReference type="EMBL" id="RXK85890.1"/>
    </source>
</evidence>
<dbReference type="PROSITE" id="PS51257">
    <property type="entry name" value="PROKAR_LIPOPROTEIN"/>
    <property type="match status" value="1"/>
</dbReference>
<dbReference type="PANTHER" id="PTHR37833">
    <property type="entry name" value="LIPOPROTEIN-RELATED"/>
    <property type="match status" value="1"/>
</dbReference>
<evidence type="ECO:0000313" key="2">
    <source>
        <dbReference type="Proteomes" id="UP000290545"/>
    </source>
</evidence>
<dbReference type="InterPro" id="IPR013783">
    <property type="entry name" value="Ig-like_fold"/>
</dbReference>
<proteinExistence type="predicted"/>
<comment type="caution">
    <text evidence="1">The sequence shown here is derived from an EMBL/GenBank/DDBJ whole genome shotgun (WGS) entry which is preliminary data.</text>
</comment>
<dbReference type="AlphaFoldDB" id="A0A4Q1D9I9"/>
<dbReference type="PANTHER" id="PTHR37833:SF1">
    <property type="entry name" value="SIGNAL PEPTIDE PROTEIN"/>
    <property type="match status" value="1"/>
</dbReference>
<dbReference type="Pfam" id="PF07610">
    <property type="entry name" value="DUF1573"/>
    <property type="match status" value="1"/>
</dbReference>
<dbReference type="Proteomes" id="UP000290545">
    <property type="component" value="Unassembled WGS sequence"/>
</dbReference>
<dbReference type="Gene3D" id="2.60.40.10">
    <property type="entry name" value="Immunoglobulins"/>
    <property type="match status" value="1"/>
</dbReference>
<dbReference type="OrthoDB" id="826619at2"/>
<protein>
    <submittedName>
        <fullName evidence="1">DUF1573 domain-containing protein</fullName>
    </submittedName>
</protein>